<proteinExistence type="predicted"/>
<evidence type="ECO:0000313" key="2">
    <source>
        <dbReference type="EMBL" id="KAJ7362430.1"/>
    </source>
</evidence>
<dbReference type="EMBL" id="JARIHO010000004">
    <property type="protein sequence ID" value="KAJ7362430.1"/>
    <property type="molecule type" value="Genomic_DNA"/>
</dbReference>
<protein>
    <submittedName>
        <fullName evidence="2">Uncharacterized protein</fullName>
    </submittedName>
</protein>
<sequence length="964" mass="106620">MAPRALPETKPVTLQLVGNVKFLTSIDAGGVHHATCDICGSDIKLTTTANPYRLQSHRTACLKLAEKKQLKTLHPLNTLEVPISSSSQPRLGLDIPDNEAGETTPTRSSTPILPEPSTPTNPRQNRRPGPGPARPGRHVRTESLVQITDFMASLNTDSPVLPDLLSGPPSCPGLEIPWMAGSMWGTYPYGLHEAKDVGWEPICFNSQQNNCLAREGDANGTTCANCQRLPRTAAFFKVQARAIEVKEHTPWQYLTATQQRALVSKLTKTCNDLRTELSNRSRANVRLRRQNTDYRRIMMLLSQNEIPGLRRLLTGLIKRGASPQMVLALLERAIQGLYRARGGFNKRELDISFLVKAMGGPKLLYALQKSHGLASVSTVHRSQPILHLLPSIGVPSRAEIDHNIGSFFDPEIKPVKLYPECNGLPGNILMFDGIAIETKCRYCPRRNAILGLCGEHASRVNIHVDSLESVEKVRLALAETDSKSKTKVCFGSDATVVAIAPYADEDQCTAVPIVVSPSDKKETGEGLEKWLRTVLKAWKEHPQGEALHGPIWAIGSDGDSVYRLAKFLLCMVKKIEPDSDLGKILMPLLGLNLYTSVTGIVLTSDMKHITKRFATLMRSTQGLVINDTLIRAPDIVDNLSILETLSKEKAAGLLDPGDKQNVPKAILLIQELSNLKNLSMPLNPIQSPHEPFRTDSQAVVKNIIITIARMQLLNPNLKFYILLEGTDRLEVVFGDTRTLDHARNFDIEQLGQKLRLGTLINAALQRNPDLDRGHRRLKLDGALGIDHANPKSWIGDVRVGNVNLLICWNLGQEAANKILVKFFGPDACINFTQIFSEDKRDLLRPDGEYVGTSFCEDDQRSEMDNENFPTPDIPVMPMATAVAANTIIPDPDDSDNDENDETELGLDFDDFLPNTLEELDQEQEPLIFSKSLVAEDGKEYMKSSIVATLSSNRSRKATTRTLRV</sequence>
<evidence type="ECO:0000313" key="3">
    <source>
        <dbReference type="Proteomes" id="UP001218218"/>
    </source>
</evidence>
<feature type="compositionally biased region" description="Polar residues" evidence="1">
    <location>
        <begin position="101"/>
        <end position="111"/>
    </location>
</feature>
<name>A0AAD7F2G2_9AGAR</name>
<accession>A0AAD7F2G2</accession>
<comment type="caution">
    <text evidence="2">The sequence shown here is derived from an EMBL/GenBank/DDBJ whole genome shotgun (WGS) entry which is preliminary data.</text>
</comment>
<organism evidence="2 3">
    <name type="scientific">Mycena albidolilacea</name>
    <dbReference type="NCBI Taxonomy" id="1033008"/>
    <lineage>
        <taxon>Eukaryota</taxon>
        <taxon>Fungi</taxon>
        <taxon>Dikarya</taxon>
        <taxon>Basidiomycota</taxon>
        <taxon>Agaricomycotina</taxon>
        <taxon>Agaricomycetes</taxon>
        <taxon>Agaricomycetidae</taxon>
        <taxon>Agaricales</taxon>
        <taxon>Marasmiineae</taxon>
        <taxon>Mycenaceae</taxon>
        <taxon>Mycena</taxon>
    </lineage>
</organism>
<dbReference type="Proteomes" id="UP001218218">
    <property type="component" value="Unassembled WGS sequence"/>
</dbReference>
<keyword evidence="3" id="KW-1185">Reference proteome</keyword>
<gene>
    <name evidence="2" type="ORF">DFH08DRAFT_799463</name>
</gene>
<reference evidence="2" key="1">
    <citation type="submission" date="2023-03" db="EMBL/GenBank/DDBJ databases">
        <title>Massive genome expansion in bonnet fungi (Mycena s.s.) driven by repeated elements and novel gene families across ecological guilds.</title>
        <authorList>
            <consortium name="Lawrence Berkeley National Laboratory"/>
            <person name="Harder C.B."/>
            <person name="Miyauchi S."/>
            <person name="Viragh M."/>
            <person name="Kuo A."/>
            <person name="Thoen E."/>
            <person name="Andreopoulos B."/>
            <person name="Lu D."/>
            <person name="Skrede I."/>
            <person name="Drula E."/>
            <person name="Henrissat B."/>
            <person name="Morin E."/>
            <person name="Kohler A."/>
            <person name="Barry K."/>
            <person name="LaButti K."/>
            <person name="Morin E."/>
            <person name="Salamov A."/>
            <person name="Lipzen A."/>
            <person name="Mereny Z."/>
            <person name="Hegedus B."/>
            <person name="Baldrian P."/>
            <person name="Stursova M."/>
            <person name="Weitz H."/>
            <person name="Taylor A."/>
            <person name="Grigoriev I.V."/>
            <person name="Nagy L.G."/>
            <person name="Martin F."/>
            <person name="Kauserud H."/>
        </authorList>
    </citation>
    <scope>NUCLEOTIDE SEQUENCE</scope>
    <source>
        <strain evidence="2">CBHHK002</strain>
    </source>
</reference>
<evidence type="ECO:0000256" key="1">
    <source>
        <dbReference type="SAM" id="MobiDB-lite"/>
    </source>
</evidence>
<dbReference type="AlphaFoldDB" id="A0AAD7F2G2"/>
<feature type="region of interest" description="Disordered" evidence="1">
    <location>
        <begin position="81"/>
        <end position="138"/>
    </location>
</feature>